<dbReference type="Proteomes" id="UP001209654">
    <property type="component" value="Unassembled WGS sequence"/>
</dbReference>
<dbReference type="InterPro" id="IPR000843">
    <property type="entry name" value="HTH_LacI"/>
</dbReference>
<dbReference type="Pfam" id="PF00356">
    <property type="entry name" value="LacI"/>
    <property type="match status" value="1"/>
</dbReference>
<accession>A0ABQ5N002</accession>
<sequence>MVRKKPTLVSLAEAVGVSRQTVSNVLNNPERVKAATRDRVLQAIEESGYRPSAAARQLRTRRSMDLGMRLRPAAGGISGSVLDRLLHALTEAAQDSGYRLTLYSAGDDGEEVARIEDLLHAADLDGFVLTGVHSGDPRVDWLQEHGVPFACFGRPANGPDPFAVPYPWVDVDGAAGTAAATRFLRDSGYAAVGFVGWTADSAPGEERRDGWRRAMSGYQSAGELAELQAEAEDTVEGGAGAARLLLERGAEALVCASDALALGAFAYLRSAVPGRIPAVVGFDDTPVAEAVGLSSLSPPIARAARQIIEVLSHRLSGGPEGQGPRRHLLLEPSLVVRTPRDLGRPS</sequence>
<keyword evidence="3" id="KW-0804">Transcription</keyword>
<evidence type="ECO:0000256" key="1">
    <source>
        <dbReference type="ARBA" id="ARBA00023015"/>
    </source>
</evidence>
<name>A0ABQ5N002_9MICC</name>
<dbReference type="InterPro" id="IPR028082">
    <property type="entry name" value="Peripla_BP_I"/>
</dbReference>
<evidence type="ECO:0000256" key="3">
    <source>
        <dbReference type="ARBA" id="ARBA00023163"/>
    </source>
</evidence>
<comment type="caution">
    <text evidence="5">The sequence shown here is derived from an EMBL/GenBank/DDBJ whole genome shotgun (WGS) entry which is preliminary data.</text>
</comment>
<keyword evidence="6" id="KW-1185">Reference proteome</keyword>
<proteinExistence type="predicted"/>
<dbReference type="RefSeq" id="WP_264797665.1">
    <property type="nucleotide sequence ID" value="NZ_BRVS01000043.1"/>
</dbReference>
<dbReference type="SMART" id="SM00354">
    <property type="entry name" value="HTH_LACI"/>
    <property type="match status" value="1"/>
</dbReference>
<dbReference type="CDD" id="cd01392">
    <property type="entry name" value="HTH_LacI"/>
    <property type="match status" value="1"/>
</dbReference>
<reference evidence="5 6" key="1">
    <citation type="journal article" date="2023" name="Int. J. Syst. Evol. Microbiol.">
        <title>Arthrobacter mangrovi sp. nov., an actinobacterium isolated from the rhizosphere of a mangrove.</title>
        <authorList>
            <person name="Hamada M."/>
            <person name="Saitou S."/>
            <person name="Enomoto N."/>
            <person name="Nanri K."/>
            <person name="Hidaka K."/>
            <person name="Miura T."/>
            <person name="Tamura T."/>
        </authorList>
    </citation>
    <scope>NUCLEOTIDE SEQUENCE [LARGE SCALE GENOMIC DNA]</scope>
    <source>
        <strain evidence="5 6">NBRC 112813</strain>
    </source>
</reference>
<dbReference type="SUPFAM" id="SSF53822">
    <property type="entry name" value="Periplasmic binding protein-like I"/>
    <property type="match status" value="1"/>
</dbReference>
<feature type="domain" description="HTH lacI-type" evidence="4">
    <location>
        <begin position="6"/>
        <end position="60"/>
    </location>
</feature>
<organism evidence="5 6">
    <name type="scientific">Arthrobacter mangrovi</name>
    <dbReference type="NCBI Taxonomy" id="2966350"/>
    <lineage>
        <taxon>Bacteria</taxon>
        <taxon>Bacillati</taxon>
        <taxon>Actinomycetota</taxon>
        <taxon>Actinomycetes</taxon>
        <taxon>Micrococcales</taxon>
        <taxon>Micrococcaceae</taxon>
        <taxon>Arthrobacter</taxon>
    </lineage>
</organism>
<keyword evidence="1" id="KW-0805">Transcription regulation</keyword>
<keyword evidence="2" id="KW-0238">DNA-binding</keyword>
<dbReference type="InterPro" id="IPR046335">
    <property type="entry name" value="LacI/GalR-like_sensor"/>
</dbReference>
<dbReference type="PANTHER" id="PTHR30146:SF109">
    <property type="entry name" value="HTH-TYPE TRANSCRIPTIONAL REGULATOR GALS"/>
    <property type="match status" value="1"/>
</dbReference>
<protein>
    <submittedName>
        <fullName evidence="5">Alanine racemase</fullName>
    </submittedName>
</protein>
<dbReference type="Pfam" id="PF13377">
    <property type="entry name" value="Peripla_BP_3"/>
    <property type="match status" value="1"/>
</dbReference>
<dbReference type="PROSITE" id="PS50932">
    <property type="entry name" value="HTH_LACI_2"/>
    <property type="match status" value="1"/>
</dbReference>
<gene>
    <name evidence="5" type="ORF">AHIS1636_40070</name>
</gene>
<evidence type="ECO:0000259" key="4">
    <source>
        <dbReference type="PROSITE" id="PS50932"/>
    </source>
</evidence>
<evidence type="ECO:0000313" key="5">
    <source>
        <dbReference type="EMBL" id="GLB69561.1"/>
    </source>
</evidence>
<evidence type="ECO:0000313" key="6">
    <source>
        <dbReference type="Proteomes" id="UP001209654"/>
    </source>
</evidence>
<dbReference type="Gene3D" id="3.40.50.2300">
    <property type="match status" value="2"/>
</dbReference>
<dbReference type="InterPro" id="IPR010982">
    <property type="entry name" value="Lambda_DNA-bd_dom_sf"/>
</dbReference>
<dbReference type="Gene3D" id="1.10.260.40">
    <property type="entry name" value="lambda repressor-like DNA-binding domains"/>
    <property type="match status" value="1"/>
</dbReference>
<dbReference type="SUPFAM" id="SSF47413">
    <property type="entry name" value="lambda repressor-like DNA-binding domains"/>
    <property type="match status" value="1"/>
</dbReference>
<dbReference type="PANTHER" id="PTHR30146">
    <property type="entry name" value="LACI-RELATED TRANSCRIPTIONAL REPRESSOR"/>
    <property type="match status" value="1"/>
</dbReference>
<evidence type="ECO:0000256" key="2">
    <source>
        <dbReference type="ARBA" id="ARBA00023125"/>
    </source>
</evidence>
<dbReference type="EMBL" id="BRVS01000043">
    <property type="protein sequence ID" value="GLB69561.1"/>
    <property type="molecule type" value="Genomic_DNA"/>
</dbReference>